<keyword evidence="2" id="KW-1185">Reference proteome</keyword>
<organism evidence="1 2">
    <name type="scientific">Mucilaginibacter dorajii</name>
    <dbReference type="NCBI Taxonomy" id="692994"/>
    <lineage>
        <taxon>Bacteria</taxon>
        <taxon>Pseudomonadati</taxon>
        <taxon>Bacteroidota</taxon>
        <taxon>Sphingobacteriia</taxon>
        <taxon>Sphingobacteriales</taxon>
        <taxon>Sphingobacteriaceae</taxon>
        <taxon>Mucilaginibacter</taxon>
    </lineage>
</organism>
<proteinExistence type="predicted"/>
<gene>
    <name evidence="1" type="ORF">GCM10022210_30890</name>
</gene>
<accession>A0ABP7Q7K6</accession>
<comment type="caution">
    <text evidence="1">The sequence shown here is derived from an EMBL/GenBank/DDBJ whole genome shotgun (WGS) entry which is preliminary data.</text>
</comment>
<reference evidence="2" key="1">
    <citation type="journal article" date="2019" name="Int. J. Syst. Evol. Microbiol.">
        <title>The Global Catalogue of Microorganisms (GCM) 10K type strain sequencing project: providing services to taxonomists for standard genome sequencing and annotation.</title>
        <authorList>
            <consortium name="The Broad Institute Genomics Platform"/>
            <consortium name="The Broad Institute Genome Sequencing Center for Infectious Disease"/>
            <person name="Wu L."/>
            <person name="Ma J."/>
        </authorList>
    </citation>
    <scope>NUCLEOTIDE SEQUENCE [LARGE SCALE GENOMIC DNA]</scope>
    <source>
        <strain evidence="2">JCM 16601</strain>
    </source>
</reference>
<dbReference type="EMBL" id="BAAAZC010000022">
    <property type="protein sequence ID" value="GAA3977886.1"/>
    <property type="molecule type" value="Genomic_DNA"/>
</dbReference>
<evidence type="ECO:0000313" key="1">
    <source>
        <dbReference type="EMBL" id="GAA3977886.1"/>
    </source>
</evidence>
<name>A0ABP7Q7K6_9SPHI</name>
<evidence type="ECO:0000313" key="2">
    <source>
        <dbReference type="Proteomes" id="UP001500742"/>
    </source>
</evidence>
<dbReference type="RefSeq" id="WP_259096995.1">
    <property type="nucleotide sequence ID" value="NZ_BAAAZC010000022.1"/>
</dbReference>
<evidence type="ECO:0008006" key="3">
    <source>
        <dbReference type="Google" id="ProtNLM"/>
    </source>
</evidence>
<dbReference type="Proteomes" id="UP001500742">
    <property type="component" value="Unassembled WGS sequence"/>
</dbReference>
<protein>
    <recommendedName>
        <fullName evidence="3">Prevent-host-death family protein</fullName>
    </recommendedName>
</protein>
<sequence length="71" mass="8346">MTTQFITNDKGEKTAVIIPIGEYEDLLHQHHLNLELTDEYKLMMDEMLDEEAKGKAEYVSFQTIKDRFLPK</sequence>